<name>A0A166BD07_9HYPH</name>
<protein>
    <submittedName>
        <fullName evidence="6">Putative DapA-like lyase</fullName>
        <ecNumber evidence="6">4.-.-.-</ecNumber>
    </submittedName>
</protein>
<dbReference type="EMBL" id="LMCB01000001">
    <property type="protein sequence ID" value="KZL22139.1"/>
    <property type="molecule type" value="Genomic_DNA"/>
</dbReference>
<dbReference type="SUPFAM" id="SSF51569">
    <property type="entry name" value="Aldolase"/>
    <property type="match status" value="1"/>
</dbReference>
<evidence type="ECO:0000256" key="2">
    <source>
        <dbReference type="ARBA" id="ARBA00023239"/>
    </source>
</evidence>
<proteinExistence type="inferred from homology"/>
<dbReference type="PATRIC" id="fig|989403.3.peg.175"/>
<dbReference type="SMART" id="SM01130">
    <property type="entry name" value="DHDPS"/>
    <property type="match status" value="1"/>
</dbReference>
<sequence>MKKEDLHGYVPAIATPFNERGEIMEDAFADLFEFLISRGASSICIAGDNGESWALSALERGRLVRLAKDCSKGRVNVMAGISAPTIEASVAYINAAEENGADALLSMPQTYVLKATDAELMNRFDQVSAATKLPLVLYNSPRRMGFSLTVDQIERLHNSHNIIGIKESQRDFFHHTHLLARLGEKISVMTGPCHYIMPAFGLGAKGFIATGPEFTDLMPSHMAKVAAGAPEHTYRHAHYQLTVLYELLMGTATWPASFKAALNLIGQPAGVPRDPVMAATPADIDRIKRSFDQLGISYL</sequence>
<evidence type="ECO:0000256" key="3">
    <source>
        <dbReference type="PIRNR" id="PIRNR001365"/>
    </source>
</evidence>
<feature type="binding site" evidence="5">
    <location>
        <position position="208"/>
    </location>
    <ligand>
        <name>pyruvate</name>
        <dbReference type="ChEBI" id="CHEBI:15361"/>
    </ligand>
</feature>
<dbReference type="RefSeq" id="WP_068000695.1">
    <property type="nucleotide sequence ID" value="NZ_FOFM01000003.1"/>
</dbReference>
<dbReference type="Pfam" id="PF00701">
    <property type="entry name" value="DHDPS"/>
    <property type="match status" value="1"/>
</dbReference>
<dbReference type="AlphaFoldDB" id="A0A166BD07"/>
<evidence type="ECO:0000313" key="7">
    <source>
        <dbReference type="Proteomes" id="UP000076577"/>
    </source>
</evidence>
<dbReference type="PANTHER" id="PTHR12128">
    <property type="entry name" value="DIHYDRODIPICOLINATE SYNTHASE"/>
    <property type="match status" value="1"/>
</dbReference>
<gene>
    <name evidence="6" type="primary">dapAL</name>
    <name evidence="6" type="ORF">PsAD2_00165</name>
</gene>
<evidence type="ECO:0000256" key="4">
    <source>
        <dbReference type="PIRSR" id="PIRSR001365-1"/>
    </source>
</evidence>
<evidence type="ECO:0000256" key="5">
    <source>
        <dbReference type="PIRSR" id="PIRSR001365-2"/>
    </source>
</evidence>
<dbReference type="InterPro" id="IPR013785">
    <property type="entry name" value="Aldolase_TIM"/>
</dbReference>
<organism evidence="6 7">
    <name type="scientific">Pseudovibrio axinellae</name>
    <dbReference type="NCBI Taxonomy" id="989403"/>
    <lineage>
        <taxon>Bacteria</taxon>
        <taxon>Pseudomonadati</taxon>
        <taxon>Pseudomonadota</taxon>
        <taxon>Alphaproteobacteria</taxon>
        <taxon>Hyphomicrobiales</taxon>
        <taxon>Stappiaceae</taxon>
        <taxon>Pseudovibrio</taxon>
    </lineage>
</organism>
<evidence type="ECO:0000256" key="1">
    <source>
        <dbReference type="ARBA" id="ARBA00007592"/>
    </source>
</evidence>
<feature type="active site" description="Schiff-base intermediate with substrate" evidence="4">
    <location>
        <position position="166"/>
    </location>
</feature>
<dbReference type="OrthoDB" id="6142028at2"/>
<dbReference type="GO" id="GO:0008840">
    <property type="term" value="F:4-hydroxy-tetrahydrodipicolinate synthase activity"/>
    <property type="evidence" value="ECO:0007669"/>
    <property type="project" value="TreeGrafter"/>
</dbReference>
<keyword evidence="2 3" id="KW-0456">Lyase</keyword>
<dbReference type="PRINTS" id="PR00146">
    <property type="entry name" value="DHPICSNTHASE"/>
</dbReference>
<comment type="caution">
    <text evidence="6">The sequence shown here is derived from an EMBL/GenBank/DDBJ whole genome shotgun (WGS) entry which is preliminary data.</text>
</comment>
<reference evidence="6 7" key="1">
    <citation type="journal article" date="2016" name="Front. Microbiol.">
        <title>Comparative Genomic Analysis Reveals a Diverse Repertoire of Genes Involved in Prokaryote-Eukaryote Interactions within the Pseudovibrio Genus.</title>
        <authorList>
            <person name="Romano S."/>
            <person name="Fernandez-Guerra A."/>
            <person name="Reen F.J."/>
            <person name="Glockner F.O."/>
            <person name="Crowley S.P."/>
            <person name="O'Sullivan O."/>
            <person name="Cotter P.D."/>
            <person name="Adams C."/>
            <person name="Dobson A.D."/>
            <person name="O'Gara F."/>
        </authorList>
    </citation>
    <scope>NUCLEOTIDE SEQUENCE [LARGE SCALE GENOMIC DNA]</scope>
    <source>
        <strain evidence="6 7">Ad2</strain>
    </source>
</reference>
<keyword evidence="7" id="KW-1185">Reference proteome</keyword>
<dbReference type="Proteomes" id="UP000076577">
    <property type="component" value="Unassembled WGS sequence"/>
</dbReference>
<feature type="active site" description="Proton donor/acceptor" evidence="4">
    <location>
        <position position="138"/>
    </location>
</feature>
<dbReference type="CDD" id="cd00408">
    <property type="entry name" value="DHDPS-like"/>
    <property type="match status" value="1"/>
</dbReference>
<comment type="similarity">
    <text evidence="1 3">Belongs to the DapA family.</text>
</comment>
<dbReference type="EC" id="4.-.-.-" evidence="6"/>
<dbReference type="STRING" id="989403.SAMN05421798_10334"/>
<dbReference type="Gene3D" id="3.20.20.70">
    <property type="entry name" value="Aldolase class I"/>
    <property type="match status" value="1"/>
</dbReference>
<dbReference type="PIRSF" id="PIRSF001365">
    <property type="entry name" value="DHDPS"/>
    <property type="match status" value="1"/>
</dbReference>
<evidence type="ECO:0000313" key="6">
    <source>
        <dbReference type="EMBL" id="KZL22139.1"/>
    </source>
</evidence>
<dbReference type="PANTHER" id="PTHR12128:SF66">
    <property type="entry name" value="4-HYDROXY-2-OXOGLUTARATE ALDOLASE, MITOCHONDRIAL"/>
    <property type="match status" value="1"/>
</dbReference>
<accession>A0A166BD07</accession>
<dbReference type="InterPro" id="IPR002220">
    <property type="entry name" value="DapA-like"/>
</dbReference>